<dbReference type="Gene3D" id="3.40.50.150">
    <property type="entry name" value="Vaccinia Virus protein VP39"/>
    <property type="match status" value="1"/>
</dbReference>
<dbReference type="Pfam" id="PF05175">
    <property type="entry name" value="MTS"/>
    <property type="match status" value="1"/>
</dbReference>
<evidence type="ECO:0000259" key="7">
    <source>
        <dbReference type="Pfam" id="PF17827"/>
    </source>
</evidence>
<dbReference type="Pfam" id="PF17827">
    <property type="entry name" value="PrmC_N"/>
    <property type="match status" value="1"/>
</dbReference>
<dbReference type="RefSeq" id="WP_121918683.1">
    <property type="nucleotide sequence ID" value="NZ_REFV01000022.1"/>
</dbReference>
<dbReference type="PANTHER" id="PTHR18895">
    <property type="entry name" value="HEMK METHYLTRANSFERASE"/>
    <property type="match status" value="1"/>
</dbReference>
<dbReference type="NCBIfam" id="TIGR00536">
    <property type="entry name" value="hemK_fam"/>
    <property type="match status" value="1"/>
</dbReference>
<sequence length="288" mass="32955">MTVQEIRTHFAIALGDLYPDEEVASFCFLSFEHVTGMNRVEVTLSRNKILNSQQTDEMLQIMERLKRSEPIQYIIGSSEFYGLEFQVNRFTLIPRPETEELVDWVIKDHTQIAERVTEIPHNVLDIGTGSGCIAICIAKHLAGAHIEAVDISQNALETASNNASRNDVKVKFFQQDILAAEDLPKNYDIIVSNPPYVRELEKEQMRANVLNNEPEGALFVQDETPLLFYEKIGVLAFKFLNEKGTLYFEINEYLGAEMIALLKEIGFKSVELRKDMFGRDRMIKAMRE</sequence>
<reference evidence="8 9" key="1">
    <citation type="submission" date="2018-10" db="EMBL/GenBank/DDBJ databases">
        <title>Dokdonia luteus sp. nov., isolated from sea water.</title>
        <authorList>
            <person name="Zhou L.Y."/>
            <person name="Du Z.J."/>
        </authorList>
    </citation>
    <scope>NUCLEOTIDE SEQUENCE [LARGE SCALE GENOMIC DNA]</scope>
    <source>
        <strain evidence="8 9">SH27</strain>
    </source>
</reference>
<dbReference type="InterPro" id="IPR019874">
    <property type="entry name" value="RF_methyltr_PrmC"/>
</dbReference>
<feature type="domain" description="Release factor glutamine methyltransferase N-terminal" evidence="7">
    <location>
        <begin position="30"/>
        <end position="76"/>
    </location>
</feature>
<protein>
    <recommendedName>
        <fullName evidence="1">peptide chain release factor N(5)-glutamine methyltransferase</fullName>
        <ecNumber evidence="1">2.1.1.297</ecNumber>
    </recommendedName>
</protein>
<dbReference type="OrthoDB" id="9800643at2"/>
<proteinExistence type="predicted"/>
<keyword evidence="2 8" id="KW-0489">Methyltransferase</keyword>
<dbReference type="InterPro" id="IPR002052">
    <property type="entry name" value="DNA_methylase_N6_adenine_CS"/>
</dbReference>
<dbReference type="PANTHER" id="PTHR18895:SF74">
    <property type="entry name" value="MTRF1L RELEASE FACTOR GLUTAMINE METHYLTRANSFERASE"/>
    <property type="match status" value="1"/>
</dbReference>
<evidence type="ECO:0000313" key="8">
    <source>
        <dbReference type="EMBL" id="RMB56146.1"/>
    </source>
</evidence>
<evidence type="ECO:0000256" key="4">
    <source>
        <dbReference type="ARBA" id="ARBA00022691"/>
    </source>
</evidence>
<dbReference type="AlphaFoldDB" id="A0A3M0GFQ5"/>
<evidence type="ECO:0000256" key="1">
    <source>
        <dbReference type="ARBA" id="ARBA00012771"/>
    </source>
</evidence>
<dbReference type="SUPFAM" id="SSF53335">
    <property type="entry name" value="S-adenosyl-L-methionine-dependent methyltransferases"/>
    <property type="match status" value="1"/>
</dbReference>
<keyword evidence="4" id="KW-0949">S-adenosyl-L-methionine</keyword>
<dbReference type="InterPro" id="IPR029063">
    <property type="entry name" value="SAM-dependent_MTases_sf"/>
</dbReference>
<dbReference type="EC" id="2.1.1.297" evidence="1"/>
<comment type="catalytic activity">
    <reaction evidence="5">
        <text>L-glutaminyl-[peptide chain release factor] + S-adenosyl-L-methionine = N(5)-methyl-L-glutaminyl-[peptide chain release factor] + S-adenosyl-L-homocysteine + H(+)</text>
        <dbReference type="Rhea" id="RHEA:42896"/>
        <dbReference type="Rhea" id="RHEA-COMP:10271"/>
        <dbReference type="Rhea" id="RHEA-COMP:10272"/>
        <dbReference type="ChEBI" id="CHEBI:15378"/>
        <dbReference type="ChEBI" id="CHEBI:30011"/>
        <dbReference type="ChEBI" id="CHEBI:57856"/>
        <dbReference type="ChEBI" id="CHEBI:59789"/>
        <dbReference type="ChEBI" id="CHEBI:61891"/>
        <dbReference type="EC" id="2.1.1.297"/>
    </reaction>
</comment>
<dbReference type="GO" id="GO:0003676">
    <property type="term" value="F:nucleic acid binding"/>
    <property type="evidence" value="ECO:0007669"/>
    <property type="project" value="InterPro"/>
</dbReference>
<dbReference type="CDD" id="cd02440">
    <property type="entry name" value="AdoMet_MTases"/>
    <property type="match status" value="1"/>
</dbReference>
<keyword evidence="3 8" id="KW-0808">Transferase</keyword>
<dbReference type="PROSITE" id="PS00092">
    <property type="entry name" value="N6_MTASE"/>
    <property type="match status" value="1"/>
</dbReference>
<evidence type="ECO:0000259" key="6">
    <source>
        <dbReference type="Pfam" id="PF05175"/>
    </source>
</evidence>
<name>A0A3M0GFQ5_9FLAO</name>
<dbReference type="GO" id="GO:0102559">
    <property type="term" value="F:peptide chain release factor N(5)-glutamine methyltransferase activity"/>
    <property type="evidence" value="ECO:0007669"/>
    <property type="project" value="UniProtKB-EC"/>
</dbReference>
<comment type="caution">
    <text evidence="8">The sequence shown here is derived from an EMBL/GenBank/DDBJ whole genome shotgun (WGS) entry which is preliminary data.</text>
</comment>
<accession>A0A3M0GFQ5</accession>
<organism evidence="8 9">
    <name type="scientific">Dokdonia sinensis</name>
    <dbReference type="NCBI Taxonomy" id="2479847"/>
    <lineage>
        <taxon>Bacteria</taxon>
        <taxon>Pseudomonadati</taxon>
        <taxon>Bacteroidota</taxon>
        <taxon>Flavobacteriia</taxon>
        <taxon>Flavobacteriales</taxon>
        <taxon>Flavobacteriaceae</taxon>
        <taxon>Dokdonia</taxon>
    </lineage>
</organism>
<evidence type="ECO:0000256" key="2">
    <source>
        <dbReference type="ARBA" id="ARBA00022603"/>
    </source>
</evidence>
<dbReference type="InterPro" id="IPR040758">
    <property type="entry name" value="PrmC_N"/>
</dbReference>
<gene>
    <name evidence="8" type="primary">prmC</name>
    <name evidence="8" type="ORF">EAX61_15795</name>
</gene>
<dbReference type="InterPro" id="IPR004556">
    <property type="entry name" value="HemK-like"/>
</dbReference>
<dbReference type="NCBIfam" id="TIGR03534">
    <property type="entry name" value="RF_mod_PrmC"/>
    <property type="match status" value="1"/>
</dbReference>
<evidence type="ECO:0000313" key="9">
    <source>
        <dbReference type="Proteomes" id="UP000281985"/>
    </source>
</evidence>
<feature type="domain" description="Methyltransferase small" evidence="6">
    <location>
        <begin position="119"/>
        <end position="205"/>
    </location>
</feature>
<evidence type="ECO:0000256" key="5">
    <source>
        <dbReference type="ARBA" id="ARBA00048391"/>
    </source>
</evidence>
<dbReference type="Proteomes" id="UP000281985">
    <property type="component" value="Unassembled WGS sequence"/>
</dbReference>
<dbReference type="Gene3D" id="1.10.8.10">
    <property type="entry name" value="DNA helicase RuvA subunit, C-terminal domain"/>
    <property type="match status" value="1"/>
</dbReference>
<dbReference type="InterPro" id="IPR007848">
    <property type="entry name" value="Small_mtfrase_dom"/>
</dbReference>
<dbReference type="EMBL" id="REFV01000022">
    <property type="protein sequence ID" value="RMB56146.1"/>
    <property type="molecule type" value="Genomic_DNA"/>
</dbReference>
<dbReference type="GO" id="GO:0032259">
    <property type="term" value="P:methylation"/>
    <property type="evidence" value="ECO:0007669"/>
    <property type="project" value="UniProtKB-KW"/>
</dbReference>
<dbReference type="InterPro" id="IPR050320">
    <property type="entry name" value="N5-glutamine_MTase"/>
</dbReference>
<keyword evidence="9" id="KW-1185">Reference proteome</keyword>
<evidence type="ECO:0000256" key="3">
    <source>
        <dbReference type="ARBA" id="ARBA00022679"/>
    </source>
</evidence>